<protein>
    <submittedName>
        <fullName evidence="1">Uncharacterized protein</fullName>
    </submittedName>
</protein>
<dbReference type="EMBL" id="CAICTM010001109">
    <property type="protein sequence ID" value="CAB9520532.1"/>
    <property type="molecule type" value="Genomic_DNA"/>
</dbReference>
<keyword evidence="2" id="KW-1185">Reference proteome</keyword>
<comment type="caution">
    <text evidence="1">The sequence shown here is derived from an EMBL/GenBank/DDBJ whole genome shotgun (WGS) entry which is preliminary data.</text>
</comment>
<dbReference type="AlphaFoldDB" id="A0A9N8EG66"/>
<organism evidence="1 2">
    <name type="scientific">Seminavis robusta</name>
    <dbReference type="NCBI Taxonomy" id="568900"/>
    <lineage>
        <taxon>Eukaryota</taxon>
        <taxon>Sar</taxon>
        <taxon>Stramenopiles</taxon>
        <taxon>Ochrophyta</taxon>
        <taxon>Bacillariophyta</taxon>
        <taxon>Bacillariophyceae</taxon>
        <taxon>Bacillariophycidae</taxon>
        <taxon>Naviculales</taxon>
        <taxon>Naviculaceae</taxon>
        <taxon>Seminavis</taxon>
    </lineage>
</organism>
<dbReference type="OrthoDB" id="56338at2759"/>
<gene>
    <name evidence="1" type="ORF">SEMRO_1111_G242450.1</name>
</gene>
<proteinExistence type="predicted"/>
<evidence type="ECO:0000313" key="1">
    <source>
        <dbReference type="EMBL" id="CAB9520532.1"/>
    </source>
</evidence>
<reference evidence="1" key="1">
    <citation type="submission" date="2020-06" db="EMBL/GenBank/DDBJ databases">
        <authorList>
            <consortium name="Plant Systems Biology data submission"/>
        </authorList>
    </citation>
    <scope>NUCLEOTIDE SEQUENCE</scope>
    <source>
        <strain evidence="1">D6</strain>
    </source>
</reference>
<sequence>MQDVPRGADDWKDEVVEVIQKADSLGLNLPDNKLKAIAEFICGLPQITLTAITPRIVKHGFYQNGTLAEHNSESKYAFPNLDRMISTCRTTIPTTLRQKCWDDYPRLAAECMTHGMVPESVFDELGYDMDKNPDGIEVPKHQGISQEHRQRAKCLTHEAQVELRQAKMIAVEAALTRKFSECLTKHKTLSDLNKECEAKLQELVNDPQGLLGPVEPTLQNFGSITAPRLKAFIHVRTFPTYTTDKGPKDWTGWPKKSSAAEAANGDRCLVRLAYDCRDKPCIMQKPVKPVKAMPQQLRHLSATIIRSSTLTFHSDAYPLASSLLADDTWRVKLIAAYRLDSETTVTITESNLGRADYLQKRLIKRLEVHVTTKLEKSEHKENWCWNLTASKLGHVSAILILFGYVKDDLECLDETACFLLDNPALFRLVTEEFEEDGVYMYWDTNNMQWIRVGMVALRRFWLRFIEHSKMAQLKSGESGAFYNAYPSKYAKKTVDPALRRGYHENLRQYIALGYPLAKDVKDLVDVFGLKAADNRWIKSMRYRTKNGQAIQLADQQRRALHYLMECGLKLCLAPACDISVNAGWEQATGCYGKD</sequence>
<accession>A0A9N8EG66</accession>
<name>A0A9N8EG66_9STRA</name>
<evidence type="ECO:0000313" key="2">
    <source>
        <dbReference type="Proteomes" id="UP001153069"/>
    </source>
</evidence>
<dbReference type="Proteomes" id="UP001153069">
    <property type="component" value="Unassembled WGS sequence"/>
</dbReference>